<comment type="caution">
    <text evidence="1">The sequence shown here is derived from an EMBL/GenBank/DDBJ whole genome shotgun (WGS) entry which is preliminary data.</text>
</comment>
<accession>X1UEN6</accession>
<dbReference type="EMBL" id="BARW01020371">
    <property type="protein sequence ID" value="GAI90819.1"/>
    <property type="molecule type" value="Genomic_DNA"/>
</dbReference>
<organism evidence="1">
    <name type="scientific">marine sediment metagenome</name>
    <dbReference type="NCBI Taxonomy" id="412755"/>
    <lineage>
        <taxon>unclassified sequences</taxon>
        <taxon>metagenomes</taxon>
        <taxon>ecological metagenomes</taxon>
    </lineage>
</organism>
<sequence length="41" mass="4799">MELHYHPGEHDDNDLKQKEVMLREEVAAEKEVNKTPRHGST</sequence>
<evidence type="ECO:0000313" key="1">
    <source>
        <dbReference type="EMBL" id="GAI90819.1"/>
    </source>
</evidence>
<dbReference type="AlphaFoldDB" id="X1UEN6"/>
<reference evidence="1" key="1">
    <citation type="journal article" date="2014" name="Front. Microbiol.">
        <title>High frequency of phylogenetically diverse reductive dehalogenase-homologous genes in deep subseafloor sedimentary metagenomes.</title>
        <authorList>
            <person name="Kawai M."/>
            <person name="Futagami T."/>
            <person name="Toyoda A."/>
            <person name="Takaki Y."/>
            <person name="Nishi S."/>
            <person name="Hori S."/>
            <person name="Arai W."/>
            <person name="Tsubouchi T."/>
            <person name="Morono Y."/>
            <person name="Uchiyama I."/>
            <person name="Ito T."/>
            <person name="Fujiyama A."/>
            <person name="Inagaki F."/>
            <person name="Takami H."/>
        </authorList>
    </citation>
    <scope>NUCLEOTIDE SEQUENCE</scope>
    <source>
        <strain evidence="1">Expedition CK06-06</strain>
    </source>
</reference>
<gene>
    <name evidence="1" type="ORF">S12H4_34435</name>
</gene>
<protein>
    <submittedName>
        <fullName evidence="1">Uncharacterized protein</fullName>
    </submittedName>
</protein>
<proteinExistence type="predicted"/>
<name>X1UEN6_9ZZZZ</name>